<keyword evidence="2 5" id="KW-0479">Metal-binding</keyword>
<name>A0A0N8KNA5_9CYAN</name>
<feature type="binding site" evidence="5">
    <location>
        <position position="182"/>
    </location>
    <ligand>
        <name>Fe cation</name>
        <dbReference type="ChEBI" id="CHEBI:24875"/>
        <note>catalytic</note>
    </ligand>
</feature>
<dbReference type="EC" id="1.13.11.75" evidence="6"/>
<protein>
    <submittedName>
        <fullName evidence="6">All-trans-8'-apo-beta-carotenal 15,15'-oxygenase</fullName>
        <ecNumber evidence="6">1.13.11.75</ecNumber>
    </submittedName>
</protein>
<dbReference type="GO" id="GO:0102162">
    <property type="term" value="F:all-trans-8'-apo-beta-carotenal 15,15'-oxygenase activity"/>
    <property type="evidence" value="ECO:0007669"/>
    <property type="project" value="UniProtKB-EC"/>
</dbReference>
<dbReference type="Pfam" id="PF03055">
    <property type="entry name" value="RPE65"/>
    <property type="match status" value="1"/>
</dbReference>
<keyword evidence="4 5" id="KW-0408">Iron</keyword>
<dbReference type="InterPro" id="IPR011048">
    <property type="entry name" value="Haem_d1_sf"/>
</dbReference>
<dbReference type="AlphaFoldDB" id="A0A0N8KNA5"/>
<gene>
    <name evidence="6" type="primary">diox1</name>
    <name evidence="6" type="ORF">HLUCCA11_08845</name>
</gene>
<feature type="binding site" evidence="5">
    <location>
        <position position="487"/>
    </location>
    <ligand>
        <name>Fe cation</name>
        <dbReference type="ChEBI" id="CHEBI:24875"/>
        <note>catalytic</note>
    </ligand>
</feature>
<sequence length="496" mass="56424">MQASSLTQAKLSKPFDLDDWQGGNQALKEEFDYPITDIEGEIPTELQGTLFRNIPAMLDVDGHLVHHPFDADGMICKITFDQGKAYFRNRYVRTLGYCREREKGEISYRGVFGTEKPGGWLANAFDFRLKNVANTNIYYWGGKLMALWEASHPYRLDARSLETLGIETLNGVLKEGTPFAAHPMIDPGSADREPRYVTFGIRALGVATRLNIYELDAEATVVKHHAHYLPGFAFMHDFVITPNYCLFFQNPVDFNPLPFVLGKKGPAECMKFRQDDFTKVWVTSRHDPSYLHSLKVKSGFVFHHANAFEEGDEIVVDSVAYRDFPSINHNLSFHEVDFDEVPSSQLWRYRFNLKTKETRRQQLETRACDFPYVNPAYIGRPHRWIYLAAAAPEEANGPNQVVMKIDANTGEQHLHSFAPRGFVGEPVFVARSADAQADTAEDDGWLLVVVYDAKHQRSDIVVLDAQQIERGAIATLHLKHHLPYGLHGSFSRKVWL</sequence>
<dbReference type="PANTHER" id="PTHR10543:SF89">
    <property type="entry name" value="CAROTENOID 9,10(9',10')-CLEAVAGE DIOXYGENASE 1"/>
    <property type="match status" value="1"/>
</dbReference>
<feature type="binding site" evidence="5">
    <location>
        <position position="303"/>
    </location>
    <ligand>
        <name>Fe cation</name>
        <dbReference type="ChEBI" id="CHEBI:24875"/>
        <note>catalytic</note>
    </ligand>
</feature>
<dbReference type="GO" id="GO:0010436">
    <property type="term" value="F:carotenoid dioxygenase activity"/>
    <property type="evidence" value="ECO:0007669"/>
    <property type="project" value="TreeGrafter"/>
</dbReference>
<dbReference type="GO" id="GO:0046872">
    <property type="term" value="F:metal ion binding"/>
    <property type="evidence" value="ECO:0007669"/>
    <property type="project" value="UniProtKB-KW"/>
</dbReference>
<comment type="similarity">
    <text evidence="1">Belongs to the carotenoid oxygenase family.</text>
</comment>
<evidence type="ECO:0000256" key="4">
    <source>
        <dbReference type="ARBA" id="ARBA00023004"/>
    </source>
</evidence>
<dbReference type="SUPFAM" id="SSF51004">
    <property type="entry name" value="C-terminal (heme d1) domain of cytochrome cd1-nitrite reductase"/>
    <property type="match status" value="1"/>
</dbReference>
<evidence type="ECO:0000256" key="2">
    <source>
        <dbReference type="ARBA" id="ARBA00022723"/>
    </source>
</evidence>
<proteinExistence type="inferred from homology"/>
<evidence type="ECO:0000256" key="1">
    <source>
        <dbReference type="ARBA" id="ARBA00006787"/>
    </source>
</evidence>
<evidence type="ECO:0000256" key="5">
    <source>
        <dbReference type="PIRSR" id="PIRSR604294-1"/>
    </source>
</evidence>
<comment type="cofactor">
    <cofactor evidence="5">
        <name>Fe(2+)</name>
        <dbReference type="ChEBI" id="CHEBI:29033"/>
    </cofactor>
    <text evidence="5">Binds 1 Fe(2+) ion per subunit.</text>
</comment>
<evidence type="ECO:0000256" key="3">
    <source>
        <dbReference type="ARBA" id="ARBA00023002"/>
    </source>
</evidence>
<evidence type="ECO:0000313" key="6">
    <source>
        <dbReference type="EMBL" id="KPQ35994.1"/>
    </source>
</evidence>
<reference evidence="6 7" key="1">
    <citation type="submission" date="2015-09" db="EMBL/GenBank/DDBJ databases">
        <title>Identification and resolution of microdiversity through metagenomic sequencing of parallel consortia.</title>
        <authorList>
            <person name="Nelson W.C."/>
            <person name="Romine M.F."/>
            <person name="Lindemann S.R."/>
        </authorList>
    </citation>
    <scope>NUCLEOTIDE SEQUENCE [LARGE SCALE GENOMIC DNA]</scope>
    <source>
        <strain evidence="6">Ana</strain>
    </source>
</reference>
<feature type="binding site" evidence="5">
    <location>
        <position position="236"/>
    </location>
    <ligand>
        <name>Fe cation</name>
        <dbReference type="ChEBI" id="CHEBI:24875"/>
        <note>catalytic</note>
    </ligand>
</feature>
<dbReference type="GO" id="GO:0016121">
    <property type="term" value="P:carotene catabolic process"/>
    <property type="evidence" value="ECO:0007669"/>
    <property type="project" value="TreeGrafter"/>
</dbReference>
<evidence type="ECO:0000313" key="7">
    <source>
        <dbReference type="Proteomes" id="UP000050465"/>
    </source>
</evidence>
<dbReference type="STRING" id="1666911.HLUCCA11_08845"/>
<dbReference type="PANTHER" id="PTHR10543">
    <property type="entry name" value="BETA-CAROTENE DIOXYGENASE"/>
    <property type="match status" value="1"/>
</dbReference>
<dbReference type="PATRIC" id="fig|1666911.3.peg.4156"/>
<comment type="caution">
    <text evidence="6">The sequence shown here is derived from an EMBL/GenBank/DDBJ whole genome shotgun (WGS) entry which is preliminary data.</text>
</comment>
<organism evidence="6 7">
    <name type="scientific">Phormidesmis priestleyi Ana</name>
    <dbReference type="NCBI Taxonomy" id="1666911"/>
    <lineage>
        <taxon>Bacteria</taxon>
        <taxon>Bacillati</taxon>
        <taxon>Cyanobacteriota</taxon>
        <taxon>Cyanophyceae</taxon>
        <taxon>Leptolyngbyales</taxon>
        <taxon>Leptolyngbyaceae</taxon>
        <taxon>Phormidesmis</taxon>
    </lineage>
</organism>
<dbReference type="Proteomes" id="UP000050465">
    <property type="component" value="Unassembled WGS sequence"/>
</dbReference>
<accession>A0A0N8KNA5</accession>
<dbReference type="InterPro" id="IPR004294">
    <property type="entry name" value="Carotenoid_Oase"/>
</dbReference>
<dbReference type="EMBL" id="LJZR01000009">
    <property type="protein sequence ID" value="KPQ35994.1"/>
    <property type="molecule type" value="Genomic_DNA"/>
</dbReference>
<keyword evidence="3 6" id="KW-0560">Oxidoreductase</keyword>